<keyword evidence="11" id="KW-0464">Manganese</keyword>
<evidence type="ECO:0000256" key="2">
    <source>
        <dbReference type="ARBA" id="ARBA00001946"/>
    </source>
</evidence>
<dbReference type="CDD" id="cd03672">
    <property type="entry name" value="NUDIX_Dcp2p_Nudt20"/>
    <property type="match status" value="1"/>
</dbReference>
<dbReference type="PROSITE" id="PS51462">
    <property type="entry name" value="NUDIX"/>
    <property type="match status" value="1"/>
</dbReference>
<dbReference type="GO" id="GO:0030145">
    <property type="term" value="F:manganese ion binding"/>
    <property type="evidence" value="ECO:0007669"/>
    <property type="project" value="InterPro"/>
</dbReference>
<comment type="cofactor">
    <cofactor evidence="1">
        <name>Mn(2+)</name>
        <dbReference type="ChEBI" id="CHEBI:29035"/>
    </cofactor>
</comment>
<protein>
    <recommendedName>
        <fullName evidence="15">m7GpppN-mRNA hydrolase</fullName>
    </recommendedName>
    <alternativeName>
        <fullName evidence="16">mRNA-decapping enzyme 2</fullName>
    </alternativeName>
</protein>
<evidence type="ECO:0000256" key="14">
    <source>
        <dbReference type="ARBA" id="ARBA00060003"/>
    </source>
</evidence>
<evidence type="ECO:0000256" key="6">
    <source>
        <dbReference type="ARBA" id="ARBA00022490"/>
    </source>
</evidence>
<feature type="region of interest" description="Disordered" evidence="17">
    <location>
        <begin position="637"/>
        <end position="671"/>
    </location>
</feature>
<reference evidence="20" key="1">
    <citation type="submission" date="2024-02" db="UniProtKB">
        <authorList>
            <consortium name="WormBaseParasite"/>
        </authorList>
    </citation>
    <scope>IDENTIFICATION</scope>
</reference>
<dbReference type="WBParaSite" id="MBELARI_LOCUS6460">
    <property type="protein sequence ID" value="MBELARI_LOCUS6460"/>
    <property type="gene ID" value="MBELARI_LOCUS6460"/>
</dbReference>
<evidence type="ECO:0000256" key="4">
    <source>
        <dbReference type="ARBA" id="ARBA00004201"/>
    </source>
</evidence>
<dbReference type="Gene3D" id="3.90.79.10">
    <property type="entry name" value="Nucleoside Triphosphate Pyrophosphohydrolase"/>
    <property type="match status" value="1"/>
</dbReference>
<keyword evidence="12" id="KW-0539">Nucleus</keyword>
<evidence type="ECO:0000256" key="7">
    <source>
        <dbReference type="ARBA" id="ARBA00022553"/>
    </source>
</evidence>
<dbReference type="GO" id="GO:0000184">
    <property type="term" value="P:nuclear-transcribed mRNA catabolic process, nonsense-mediated decay"/>
    <property type="evidence" value="ECO:0007669"/>
    <property type="project" value="InterPro"/>
</dbReference>
<dbReference type="InterPro" id="IPR007722">
    <property type="entry name" value="DCP2_BoxA"/>
</dbReference>
<evidence type="ECO:0000256" key="3">
    <source>
        <dbReference type="ARBA" id="ARBA00004123"/>
    </source>
</evidence>
<keyword evidence="19" id="KW-1185">Reference proteome</keyword>
<feature type="domain" description="Nudix hydrolase" evidence="18">
    <location>
        <begin position="313"/>
        <end position="443"/>
    </location>
</feature>
<evidence type="ECO:0000256" key="5">
    <source>
        <dbReference type="ARBA" id="ARBA00005279"/>
    </source>
</evidence>
<dbReference type="InterPro" id="IPR015797">
    <property type="entry name" value="NUDIX_hydrolase-like_dom_sf"/>
</dbReference>
<dbReference type="Proteomes" id="UP000887575">
    <property type="component" value="Unassembled WGS sequence"/>
</dbReference>
<comment type="catalytic activity">
    <reaction evidence="13">
        <text>a 5'-end (N(7)-methyl 5'-triphosphoguanosine)-ribonucleoside in mRNA + H2O = N(7)-methyl-GDP + a 5'-end phospho-ribonucleoside in mRNA + 2 H(+)</text>
        <dbReference type="Rhea" id="RHEA:67484"/>
        <dbReference type="Rhea" id="RHEA-COMP:15692"/>
        <dbReference type="Rhea" id="RHEA-COMP:17167"/>
        <dbReference type="ChEBI" id="CHEBI:15377"/>
        <dbReference type="ChEBI" id="CHEBI:15378"/>
        <dbReference type="ChEBI" id="CHEBI:63714"/>
        <dbReference type="ChEBI" id="CHEBI:138282"/>
        <dbReference type="ChEBI" id="CHEBI:156461"/>
        <dbReference type="EC" id="3.6.1.62"/>
    </reaction>
    <physiologicalReaction direction="left-to-right" evidence="13">
        <dbReference type="Rhea" id="RHEA:67485"/>
    </physiologicalReaction>
</comment>
<dbReference type="GO" id="GO:0000932">
    <property type="term" value="C:P-body"/>
    <property type="evidence" value="ECO:0007669"/>
    <property type="project" value="UniProtKB-SubCell"/>
</dbReference>
<evidence type="ECO:0000256" key="8">
    <source>
        <dbReference type="ARBA" id="ARBA00022723"/>
    </source>
</evidence>
<dbReference type="GO" id="GO:0005634">
    <property type="term" value="C:nucleus"/>
    <property type="evidence" value="ECO:0007669"/>
    <property type="project" value="UniProtKB-SubCell"/>
</dbReference>
<feature type="compositionally biased region" description="Polar residues" evidence="17">
    <location>
        <begin position="608"/>
        <end position="619"/>
    </location>
</feature>
<dbReference type="Pfam" id="PF00293">
    <property type="entry name" value="NUDIX"/>
    <property type="match status" value="1"/>
</dbReference>
<evidence type="ECO:0000256" key="1">
    <source>
        <dbReference type="ARBA" id="ARBA00001936"/>
    </source>
</evidence>
<keyword evidence="7" id="KW-0597">Phosphoprotein</keyword>
<dbReference type="FunFam" id="1.10.10.1050:FF:000001">
    <property type="entry name" value="M7GpppN-mRNA hydrolase isoform 2"/>
    <property type="match status" value="1"/>
</dbReference>
<feature type="compositionally biased region" description="Polar residues" evidence="17">
    <location>
        <begin position="98"/>
        <end position="117"/>
    </location>
</feature>
<dbReference type="SUPFAM" id="SSF140586">
    <property type="entry name" value="Dcp2 domain-like"/>
    <property type="match status" value="1"/>
</dbReference>
<evidence type="ECO:0000313" key="20">
    <source>
        <dbReference type="WBParaSite" id="MBELARI_LOCUS6460"/>
    </source>
</evidence>
<organism evidence="19 20">
    <name type="scientific">Mesorhabditis belari</name>
    <dbReference type="NCBI Taxonomy" id="2138241"/>
    <lineage>
        <taxon>Eukaryota</taxon>
        <taxon>Metazoa</taxon>
        <taxon>Ecdysozoa</taxon>
        <taxon>Nematoda</taxon>
        <taxon>Chromadorea</taxon>
        <taxon>Rhabditida</taxon>
        <taxon>Rhabditina</taxon>
        <taxon>Rhabditomorpha</taxon>
        <taxon>Rhabditoidea</taxon>
        <taxon>Rhabditidae</taxon>
        <taxon>Mesorhabditinae</taxon>
        <taxon>Mesorhabditis</taxon>
    </lineage>
</organism>
<comment type="similarity">
    <text evidence="5">Belongs to the Nudix hydrolase family. DCP2 subfamily.</text>
</comment>
<name>A0AAF3FHT8_9BILA</name>
<evidence type="ECO:0000256" key="13">
    <source>
        <dbReference type="ARBA" id="ARBA00047661"/>
    </source>
</evidence>
<feature type="region of interest" description="Disordered" evidence="17">
    <location>
        <begin position="596"/>
        <end position="619"/>
    </location>
</feature>
<dbReference type="GO" id="GO:0003723">
    <property type="term" value="F:RNA binding"/>
    <property type="evidence" value="ECO:0007669"/>
    <property type="project" value="UniProtKB-KW"/>
</dbReference>
<dbReference type="Pfam" id="PF05026">
    <property type="entry name" value="DCP2"/>
    <property type="match status" value="1"/>
</dbReference>
<dbReference type="InterPro" id="IPR020084">
    <property type="entry name" value="NUDIX_hydrolase_CS"/>
</dbReference>
<evidence type="ECO:0000256" key="17">
    <source>
        <dbReference type="SAM" id="MobiDB-lite"/>
    </source>
</evidence>
<evidence type="ECO:0000256" key="15">
    <source>
        <dbReference type="ARBA" id="ARBA00068566"/>
    </source>
</evidence>
<dbReference type="SMART" id="SM01125">
    <property type="entry name" value="DCP2"/>
    <property type="match status" value="1"/>
</dbReference>
<dbReference type="AlphaFoldDB" id="A0AAF3FHT8"/>
<feature type="compositionally biased region" description="Low complexity" evidence="17">
    <location>
        <begin position="118"/>
        <end position="137"/>
    </location>
</feature>
<dbReference type="FunFam" id="3.90.79.10:FF:000003">
    <property type="entry name" value="M7GpppN-mRNA hydrolase isoform 2"/>
    <property type="match status" value="1"/>
</dbReference>
<evidence type="ECO:0000256" key="10">
    <source>
        <dbReference type="ARBA" id="ARBA00022884"/>
    </source>
</evidence>
<evidence type="ECO:0000256" key="16">
    <source>
        <dbReference type="ARBA" id="ARBA00078183"/>
    </source>
</evidence>
<dbReference type="GO" id="GO:0140933">
    <property type="term" value="F:5'-(N(7)-methylguanosine 5'-triphospho)-[mRNA] hydrolase activity"/>
    <property type="evidence" value="ECO:0007669"/>
    <property type="project" value="UniProtKB-EC"/>
</dbReference>
<dbReference type="InterPro" id="IPR000086">
    <property type="entry name" value="NUDIX_hydrolase_dom"/>
</dbReference>
<feature type="region of interest" description="Disordered" evidence="17">
    <location>
        <begin position="731"/>
        <end position="762"/>
    </location>
</feature>
<evidence type="ECO:0000256" key="12">
    <source>
        <dbReference type="ARBA" id="ARBA00023242"/>
    </source>
</evidence>
<feature type="region of interest" description="Disordered" evidence="17">
    <location>
        <begin position="85"/>
        <end position="190"/>
    </location>
</feature>
<dbReference type="PANTHER" id="PTHR23114">
    <property type="entry name" value="M7GPPPN-MRNA HYDROLASE"/>
    <property type="match status" value="1"/>
</dbReference>
<dbReference type="GO" id="GO:0000290">
    <property type="term" value="P:deadenylation-dependent decapping of nuclear-transcribed mRNA"/>
    <property type="evidence" value="ECO:0007669"/>
    <property type="project" value="InterPro"/>
</dbReference>
<keyword evidence="8" id="KW-0479">Metal-binding</keyword>
<feature type="region of interest" description="Disordered" evidence="17">
    <location>
        <begin position="461"/>
        <end position="493"/>
    </location>
</feature>
<dbReference type="PANTHER" id="PTHR23114:SF17">
    <property type="entry name" value="M7GPPPN-MRNA HYDROLASE"/>
    <property type="match status" value="1"/>
</dbReference>
<dbReference type="Gene3D" id="1.10.10.1050">
    <property type="entry name" value="Dcp2, box A domain"/>
    <property type="match status" value="1"/>
</dbReference>
<evidence type="ECO:0000259" key="18">
    <source>
        <dbReference type="PROSITE" id="PS51462"/>
    </source>
</evidence>
<dbReference type="InterPro" id="IPR036189">
    <property type="entry name" value="DCP2_BoxA_sf"/>
</dbReference>
<feature type="region of interest" description="Disordered" evidence="17">
    <location>
        <begin position="38"/>
        <end position="66"/>
    </location>
</feature>
<comment type="function">
    <text evidence="14">Decapping metalloenzyme that catalyzes the cleavage of the cap structure on mRNAs. Removes the 7-methyl guanine cap structure from mRNA molecules, yielding a 5'-phosphorylated mRNA fragment and 7m-GDP. Necessary for the degradation of mRNAs, both in normal mRNA turnover and in nonsense-mediated mRNA decay. Plays a role in replication-dependent histone mRNA degradation. Has higher activity towards mRNAs that lack a poly(A) tail. Has no activity towards a cap structure lacking an RNA moiety. The presence of a N(6)-methyladenosine methylation at the second transcribed position of mRNAs (N(6),2'-O-dimethyladenosine cap; m6A(m)) provides resistance to DCP2-mediated decapping. Blocks autophagy in nutrient-rich conditions by repressing the expression of ATG-related genes through degradation of their transcripts.</text>
</comment>
<dbReference type="PROSITE" id="PS00893">
    <property type="entry name" value="NUDIX_BOX"/>
    <property type="match status" value="1"/>
</dbReference>
<keyword evidence="6" id="KW-0963">Cytoplasm</keyword>
<evidence type="ECO:0000313" key="19">
    <source>
        <dbReference type="Proteomes" id="UP000887575"/>
    </source>
</evidence>
<keyword evidence="9" id="KW-0378">Hydrolase</keyword>
<feature type="compositionally biased region" description="Polar residues" evidence="17">
    <location>
        <begin position="149"/>
        <end position="172"/>
    </location>
</feature>
<comment type="subcellular location">
    <subcellularLocation>
        <location evidence="4">Cytoplasm</location>
        <location evidence="4">P-body</location>
    </subcellularLocation>
    <subcellularLocation>
        <location evidence="3">Nucleus</location>
    </subcellularLocation>
</comment>
<keyword evidence="10" id="KW-0694">RNA-binding</keyword>
<dbReference type="InterPro" id="IPR044099">
    <property type="entry name" value="Dcp2_NUDIX"/>
</dbReference>
<sequence>MEYEKGQMTGRSRINRNCRRPFPMASYIQFINYLTMSPTGSQKRRRRQPAPVEASPPKEQFSDVSSPQVRNLLVQLAQGGPIQSLGMIPPLSIHDDTPSTAKSPRTNTMNKKNNQPGKSSQKSPAASTSTSQQGQQGKTRRTLIFESSKMPSTSKAQDFPNKSSPPKATSVAQRMCKKDDNTMSFPQDDFQPFFDSETPLTFERTKQQQQQQRVRIQSSNHPGFKLPQAILDDLCFRFLLNIPEDEQRDEVRVCFQIELALWMYLDFHCKERADCHEVGMRDFTRQMFGNCDFLKNSVKDVDKVVDNWRLYKSNVPTYGAILLDSSLNHVLLVQGYYSKNSWGFPKGKVNEKEHPRNCAIREVYEETGYDFGMDRSNGGEAKLQKFLGDTMVRLYIVPDVPIDFDFAPTTRKEIRKIQWFKVWDLPTDKYDNVQKGNTNRFYTVYPFVTDLQAWIKREQNRRAKVASKGPKGPQGKVSALRSKDRQSAFTPVVPKTVSEKITSAMELMTNPELSPTTSTPRASLSEESRKMLPADALFRPVGNEPKGLSGSAFMHFFSTPPSNISQSQKQLAQPIPLKPKLGSPVYLAPKEEIASVQKTKPKKGKEVNNPSTSQHTTASEMEAELLRLLGKDLASDVVQSDPNEDSQAESSSGETIGKDEDDAQDSASSSSALMAQEIPLTAAIIAAEKEASEQHRLQQEQLQQALTAVVRAQAAQQRALASVQAQQQSPRMAAAQVSHGSVGSAPRSRRVSHASQLSSGAVGSPLPVFSPPRLDFSFFTPASTSSSMFGLNSGHHSNTNAGHFLGHRLNSQPQISQYPTPSAPIDVQLCEAWKDFKLDANAILSGLP</sequence>
<evidence type="ECO:0000256" key="9">
    <source>
        <dbReference type="ARBA" id="ARBA00022801"/>
    </source>
</evidence>
<evidence type="ECO:0000256" key="11">
    <source>
        <dbReference type="ARBA" id="ARBA00023211"/>
    </source>
</evidence>
<comment type="cofactor">
    <cofactor evidence="2">
        <name>Mg(2+)</name>
        <dbReference type="ChEBI" id="CHEBI:18420"/>
    </cofactor>
</comment>
<proteinExistence type="inferred from homology"/>
<dbReference type="SUPFAM" id="SSF55811">
    <property type="entry name" value="Nudix"/>
    <property type="match status" value="1"/>
</dbReference>
<accession>A0AAF3FHT8</accession>